<feature type="transmembrane region" description="Helical" evidence="1">
    <location>
        <begin position="56"/>
        <end position="76"/>
    </location>
</feature>
<dbReference type="AlphaFoldDB" id="C7MEX6"/>
<dbReference type="Pfam" id="PF09819">
    <property type="entry name" value="ABC_cobalt"/>
    <property type="match status" value="1"/>
</dbReference>
<dbReference type="EMBL" id="CP001643">
    <property type="protein sequence ID" value="ACU86126.1"/>
    <property type="molecule type" value="Genomic_DNA"/>
</dbReference>
<dbReference type="PATRIC" id="fig|446465.5.peg.2307"/>
<dbReference type="KEGG" id="bfa:Bfae_23330"/>
<dbReference type="HOGENOM" id="CLU_089225_1_0_11"/>
<name>C7MEX6_BRAFD</name>
<accession>C7MEX6</accession>
<protein>
    <submittedName>
        <fullName evidence="2">Predicted membrane protein</fullName>
    </submittedName>
</protein>
<evidence type="ECO:0000313" key="2">
    <source>
        <dbReference type="EMBL" id="ACU86126.1"/>
    </source>
</evidence>
<feature type="transmembrane region" description="Helical" evidence="1">
    <location>
        <begin position="162"/>
        <end position="183"/>
    </location>
</feature>
<sequence length="212" mass="22455">MSALHTAPAPARPRARLSLREIVLVVVLGVVFGFLYWVFVQAWNGLAIAMGPAGDLAQHVLFGSWLLVGPIALAILRRPGVGILAEMLAAIIEVVFLGNPVGPLLVLSAALQGIGSELPFALTRYRRFGWGVFAASGAFGAGLVFFWTAYRMGWYGQDLLALRLGVQVLSGIVLGGLLAKVIVRALDRTGVLANFAIGAAAQGDAVPERRVR</sequence>
<evidence type="ECO:0000313" key="3">
    <source>
        <dbReference type="Proteomes" id="UP000001919"/>
    </source>
</evidence>
<organism evidence="2 3">
    <name type="scientific">Brachybacterium faecium (strain ATCC 43885 / DSM 4810 / JCM 11609 / LMG 19847 / NBRC 14762 / NCIMB 9860 / 6-10)</name>
    <dbReference type="NCBI Taxonomy" id="446465"/>
    <lineage>
        <taxon>Bacteria</taxon>
        <taxon>Bacillati</taxon>
        <taxon>Actinomycetota</taxon>
        <taxon>Actinomycetes</taxon>
        <taxon>Micrococcales</taxon>
        <taxon>Dermabacteraceae</taxon>
        <taxon>Brachybacterium</taxon>
    </lineage>
</organism>
<evidence type="ECO:0000256" key="1">
    <source>
        <dbReference type="SAM" id="Phobius"/>
    </source>
</evidence>
<dbReference type="OrthoDB" id="8017424at2"/>
<keyword evidence="1" id="KW-1133">Transmembrane helix</keyword>
<gene>
    <name evidence="2" type="ordered locus">Bfae_23330</name>
</gene>
<dbReference type="STRING" id="446465.Bfae_23330"/>
<dbReference type="Proteomes" id="UP000001919">
    <property type="component" value="Chromosome"/>
</dbReference>
<reference evidence="2 3" key="1">
    <citation type="journal article" date="2009" name="Stand. Genomic Sci.">
        <title>Complete genome sequence of Brachybacterium faecium type strain (Schefferle 6-10).</title>
        <authorList>
            <person name="Lapidus A."/>
            <person name="Pukall R."/>
            <person name="Labuttii K."/>
            <person name="Copeland A."/>
            <person name="Del Rio T.G."/>
            <person name="Nolan M."/>
            <person name="Chen F."/>
            <person name="Lucas S."/>
            <person name="Tice H."/>
            <person name="Cheng J.F."/>
            <person name="Bruce D."/>
            <person name="Goodwin L."/>
            <person name="Pitluck S."/>
            <person name="Rohde M."/>
            <person name="Goker M."/>
            <person name="Pati A."/>
            <person name="Ivanova N."/>
            <person name="Mavrommatis K."/>
            <person name="Chen A."/>
            <person name="Palaniappan K."/>
            <person name="D'haeseleer P."/>
            <person name="Chain P."/>
            <person name="Bristow J."/>
            <person name="Eisen J.A."/>
            <person name="Markowitz V."/>
            <person name="Hugenholtz P."/>
            <person name="Kyrpides N.C."/>
            <person name="Klenk H.P."/>
        </authorList>
    </citation>
    <scope>NUCLEOTIDE SEQUENCE [LARGE SCALE GENOMIC DNA]</scope>
    <source>
        <strain evidence="3">ATCC 43885 / DSM 4810 / JCM 11609 / LMG 19847 / NBRC 14762 / NCIMB 9860 / 6-10</strain>
    </source>
</reference>
<dbReference type="eggNOG" id="COG4721">
    <property type="taxonomic scope" value="Bacteria"/>
</dbReference>
<proteinExistence type="predicted"/>
<feature type="transmembrane region" description="Helical" evidence="1">
    <location>
        <begin position="130"/>
        <end position="150"/>
    </location>
</feature>
<keyword evidence="1" id="KW-0472">Membrane</keyword>
<keyword evidence="3" id="KW-1185">Reference proteome</keyword>
<dbReference type="InterPro" id="IPR017195">
    <property type="entry name" value="ABC_thiamin-permease_prd"/>
</dbReference>
<keyword evidence="1" id="KW-0812">Transmembrane</keyword>
<feature type="transmembrane region" description="Helical" evidence="1">
    <location>
        <begin position="22"/>
        <end position="44"/>
    </location>
</feature>
<dbReference type="PIRSF" id="PIRSF037394">
    <property type="entry name" value="ABC_thiamine-permease_YkoE_prd"/>
    <property type="match status" value="1"/>
</dbReference>